<protein>
    <recommendedName>
        <fullName evidence="3">C-type lectin domain-containing protein</fullName>
    </recommendedName>
</protein>
<dbReference type="InterPro" id="IPR016186">
    <property type="entry name" value="C-type_lectin-like/link_sf"/>
</dbReference>
<evidence type="ECO:0000313" key="4">
    <source>
        <dbReference type="EMBL" id="KAJ8398411.1"/>
    </source>
</evidence>
<dbReference type="PROSITE" id="PS50041">
    <property type="entry name" value="C_TYPE_LECTIN_2"/>
    <property type="match status" value="1"/>
</dbReference>
<dbReference type="Gene3D" id="3.10.100.10">
    <property type="entry name" value="Mannose-Binding Protein A, subunit A"/>
    <property type="match status" value="1"/>
</dbReference>
<keyword evidence="2" id="KW-0812">Transmembrane</keyword>
<dbReference type="InterPro" id="IPR050828">
    <property type="entry name" value="C-type_lectin/matrix_domain"/>
</dbReference>
<evidence type="ECO:0000256" key="2">
    <source>
        <dbReference type="SAM" id="Phobius"/>
    </source>
</evidence>
<dbReference type="Pfam" id="PF00059">
    <property type="entry name" value="Lectin_C"/>
    <property type="match status" value="1"/>
</dbReference>
<name>A0AAD7WIM9_9TELE</name>
<keyword evidence="2" id="KW-1133">Transmembrane helix</keyword>
<proteinExistence type="predicted"/>
<keyword evidence="2" id="KW-0472">Membrane</keyword>
<comment type="caution">
    <text evidence="4">The sequence shown here is derived from an EMBL/GenBank/DDBJ whole genome shotgun (WGS) entry which is preliminary data.</text>
</comment>
<evidence type="ECO:0000313" key="5">
    <source>
        <dbReference type="Proteomes" id="UP001221898"/>
    </source>
</evidence>
<evidence type="ECO:0000259" key="3">
    <source>
        <dbReference type="PROSITE" id="PS50041"/>
    </source>
</evidence>
<dbReference type="InterPro" id="IPR001304">
    <property type="entry name" value="C-type_lectin-like"/>
</dbReference>
<dbReference type="AlphaFoldDB" id="A0AAD7WIM9"/>
<dbReference type="EMBL" id="JAINUG010000090">
    <property type="protein sequence ID" value="KAJ8398411.1"/>
    <property type="molecule type" value="Genomic_DNA"/>
</dbReference>
<feature type="transmembrane region" description="Helical" evidence="2">
    <location>
        <begin position="45"/>
        <end position="68"/>
    </location>
</feature>
<feature type="domain" description="C-type lectin" evidence="3">
    <location>
        <begin position="106"/>
        <end position="225"/>
    </location>
</feature>
<dbReference type="Proteomes" id="UP001221898">
    <property type="component" value="Unassembled WGS sequence"/>
</dbReference>
<dbReference type="SMART" id="SM00034">
    <property type="entry name" value="CLECT"/>
    <property type="match status" value="1"/>
</dbReference>
<organism evidence="4 5">
    <name type="scientific">Aldrovandia affinis</name>
    <dbReference type="NCBI Taxonomy" id="143900"/>
    <lineage>
        <taxon>Eukaryota</taxon>
        <taxon>Metazoa</taxon>
        <taxon>Chordata</taxon>
        <taxon>Craniata</taxon>
        <taxon>Vertebrata</taxon>
        <taxon>Euteleostomi</taxon>
        <taxon>Actinopterygii</taxon>
        <taxon>Neopterygii</taxon>
        <taxon>Teleostei</taxon>
        <taxon>Notacanthiformes</taxon>
        <taxon>Halosauridae</taxon>
        <taxon>Aldrovandia</taxon>
    </lineage>
</organism>
<dbReference type="PANTHER" id="PTHR45710:SF26">
    <property type="entry name" value="RH26557P"/>
    <property type="match status" value="1"/>
</dbReference>
<keyword evidence="5" id="KW-1185">Reference proteome</keyword>
<comment type="subcellular location">
    <subcellularLocation>
        <location evidence="1">Cell membrane</location>
        <topology evidence="1">Single-pass type II membrane protein</topology>
    </subcellularLocation>
</comment>
<reference evidence="4" key="1">
    <citation type="journal article" date="2023" name="Science">
        <title>Genome structures resolve the early diversification of teleost fishes.</title>
        <authorList>
            <person name="Parey E."/>
            <person name="Louis A."/>
            <person name="Montfort J."/>
            <person name="Bouchez O."/>
            <person name="Roques C."/>
            <person name="Iampietro C."/>
            <person name="Lluch J."/>
            <person name="Castinel A."/>
            <person name="Donnadieu C."/>
            <person name="Desvignes T."/>
            <person name="Floi Bucao C."/>
            <person name="Jouanno E."/>
            <person name="Wen M."/>
            <person name="Mejri S."/>
            <person name="Dirks R."/>
            <person name="Jansen H."/>
            <person name="Henkel C."/>
            <person name="Chen W.J."/>
            <person name="Zahm M."/>
            <person name="Cabau C."/>
            <person name="Klopp C."/>
            <person name="Thompson A.W."/>
            <person name="Robinson-Rechavi M."/>
            <person name="Braasch I."/>
            <person name="Lecointre G."/>
            <person name="Bobe J."/>
            <person name="Postlethwait J.H."/>
            <person name="Berthelot C."/>
            <person name="Roest Crollius H."/>
            <person name="Guiguen Y."/>
        </authorList>
    </citation>
    <scope>NUCLEOTIDE SEQUENCE</scope>
    <source>
        <strain evidence="4">NC1722</strain>
    </source>
</reference>
<sequence>MYGHHSEKGGRDYIHKCEEFNIKSTHSCTSRICDTRENSPGSVSLTLVCLVLLCVILLSAVIALFVYYNTRPMKTENNKLSAERKALNQTLAVRECKPCKNNWTLFNSKCYFLYKGNWWKSWNDSRKKCIHQGADLVIIESTEEQEFINKHALYYYDKWHGYWIGLTDVEGTRHWVNGTPLREGHWHPEFVKKPEDGCVLTFSSNNSLESWRFAKCDMVNRWICEANALIILD</sequence>
<accession>A0AAD7WIM9</accession>
<evidence type="ECO:0000256" key="1">
    <source>
        <dbReference type="ARBA" id="ARBA00004401"/>
    </source>
</evidence>
<dbReference type="PANTHER" id="PTHR45710">
    <property type="entry name" value="C-TYPE LECTIN DOMAIN-CONTAINING PROTEIN 180"/>
    <property type="match status" value="1"/>
</dbReference>
<dbReference type="InterPro" id="IPR016187">
    <property type="entry name" value="CTDL_fold"/>
</dbReference>
<gene>
    <name evidence="4" type="ORF">AAFF_G00426660</name>
</gene>
<dbReference type="SUPFAM" id="SSF56436">
    <property type="entry name" value="C-type lectin-like"/>
    <property type="match status" value="1"/>
</dbReference>
<dbReference type="GO" id="GO:0005886">
    <property type="term" value="C:plasma membrane"/>
    <property type="evidence" value="ECO:0007669"/>
    <property type="project" value="UniProtKB-SubCell"/>
</dbReference>